<dbReference type="Gene3D" id="3.30.1490.20">
    <property type="entry name" value="ATP-grasp fold, A domain"/>
    <property type="match status" value="1"/>
</dbReference>
<dbReference type="GO" id="GO:0008716">
    <property type="term" value="F:D-alanine-D-alanine ligase activity"/>
    <property type="evidence" value="ECO:0007669"/>
    <property type="project" value="InterPro"/>
</dbReference>
<dbReference type="Pfam" id="PF07478">
    <property type="entry name" value="Dala_Dala_lig_C"/>
    <property type="match status" value="1"/>
</dbReference>
<dbReference type="GO" id="GO:0005524">
    <property type="term" value="F:ATP binding"/>
    <property type="evidence" value="ECO:0007669"/>
    <property type="project" value="InterPro"/>
</dbReference>
<proteinExistence type="inferred from homology"/>
<evidence type="ECO:0000259" key="3">
    <source>
        <dbReference type="PROSITE" id="PS50975"/>
    </source>
</evidence>
<dbReference type="GO" id="GO:0046872">
    <property type="term" value="F:metal ion binding"/>
    <property type="evidence" value="ECO:0007669"/>
    <property type="project" value="InterPro"/>
</dbReference>
<comment type="similarity">
    <text evidence="1">Belongs to the D-alanine--D-alanine ligase family.</text>
</comment>
<dbReference type="InterPro" id="IPR011761">
    <property type="entry name" value="ATP-grasp"/>
</dbReference>
<dbReference type="PROSITE" id="PS50975">
    <property type="entry name" value="ATP_GRASP"/>
    <property type="match status" value="1"/>
</dbReference>
<gene>
    <name evidence="4" type="ORF">METZ01_LOCUS55427</name>
</gene>
<protein>
    <recommendedName>
        <fullName evidence="3">ATP-grasp domain-containing protein</fullName>
    </recommendedName>
</protein>
<name>A0A381SMP9_9ZZZZ</name>
<dbReference type="SUPFAM" id="SSF56059">
    <property type="entry name" value="Glutathione synthetase ATP-binding domain-like"/>
    <property type="match status" value="1"/>
</dbReference>
<feature type="domain" description="ATP-grasp" evidence="3">
    <location>
        <begin position="75"/>
        <end position="287"/>
    </location>
</feature>
<dbReference type="InterPro" id="IPR011095">
    <property type="entry name" value="Dala_Dala_lig_C"/>
</dbReference>
<reference evidence="4" key="1">
    <citation type="submission" date="2018-05" db="EMBL/GenBank/DDBJ databases">
        <authorList>
            <person name="Lanie J.A."/>
            <person name="Ng W.-L."/>
            <person name="Kazmierczak K.M."/>
            <person name="Andrzejewski T.M."/>
            <person name="Davidsen T.M."/>
            <person name="Wayne K.J."/>
            <person name="Tettelin H."/>
            <person name="Glass J.I."/>
            <person name="Rusch D."/>
            <person name="Podicherti R."/>
            <person name="Tsui H.-C.T."/>
            <person name="Winkler M.E."/>
        </authorList>
    </citation>
    <scope>NUCLEOTIDE SEQUENCE</scope>
</reference>
<dbReference type="PANTHER" id="PTHR23132">
    <property type="entry name" value="D-ALANINE--D-ALANINE LIGASE"/>
    <property type="match status" value="1"/>
</dbReference>
<dbReference type="InterPro" id="IPR013815">
    <property type="entry name" value="ATP_grasp_subdomain_1"/>
</dbReference>
<dbReference type="Gene3D" id="3.30.470.20">
    <property type="entry name" value="ATP-grasp fold, B domain"/>
    <property type="match status" value="1"/>
</dbReference>
<organism evidence="4">
    <name type="scientific">marine metagenome</name>
    <dbReference type="NCBI Taxonomy" id="408172"/>
    <lineage>
        <taxon>unclassified sequences</taxon>
        <taxon>metagenomes</taxon>
        <taxon>ecological metagenomes</taxon>
    </lineage>
</organism>
<evidence type="ECO:0000256" key="2">
    <source>
        <dbReference type="ARBA" id="ARBA00022598"/>
    </source>
</evidence>
<sequence>MGHDVYTLGLADELGVIKEAMKEVEPHVAFNLMEAFHEVSTFDQNVVSHLELLRLRYTGCNPRGMILSRDKALAKKVLAYDGIPVPAFTIFPVGRVVQRPKRLRFPLIVKSLSQDASFGISQASVVTDDARLRDRVAYLHEGLGTDAIVEQYVEGRELYIGVIGNERTHAYPVWEMKFADMAGGAHHIATARVKWSTSYQRKHGIHCGKARLLRSGMAEYLQFLAKRVFHLLQMTGYGRIDIRLDNDGQPWVLEANANPQLAYGEDFAESAHHEGVSYEALLQRILNVALQWKADRAG</sequence>
<dbReference type="AlphaFoldDB" id="A0A381SMP9"/>
<evidence type="ECO:0000256" key="1">
    <source>
        <dbReference type="ARBA" id="ARBA00010871"/>
    </source>
</evidence>
<dbReference type="PANTHER" id="PTHR23132:SF26">
    <property type="entry name" value="BLR7451 PROTEIN"/>
    <property type="match status" value="1"/>
</dbReference>
<accession>A0A381SMP9</accession>
<dbReference type="EMBL" id="UINC01003019">
    <property type="protein sequence ID" value="SVA02573.1"/>
    <property type="molecule type" value="Genomic_DNA"/>
</dbReference>
<keyword evidence="2" id="KW-0436">Ligase</keyword>
<evidence type="ECO:0000313" key="4">
    <source>
        <dbReference type="EMBL" id="SVA02573.1"/>
    </source>
</evidence>